<feature type="compositionally biased region" description="Basic residues" evidence="1">
    <location>
        <begin position="15"/>
        <end position="28"/>
    </location>
</feature>
<dbReference type="AlphaFoldDB" id="B2ANQ9"/>
<gene>
    <name evidence="2" type="ORF">PODANS_6_9793</name>
</gene>
<evidence type="ECO:0000313" key="4">
    <source>
        <dbReference type="Proteomes" id="UP000001197"/>
    </source>
</evidence>
<organism evidence="2">
    <name type="scientific">Podospora anserina (strain S / ATCC MYA-4624 / DSM 980 / FGSC 10383)</name>
    <name type="common">Pleurage anserina</name>
    <dbReference type="NCBI Taxonomy" id="515849"/>
    <lineage>
        <taxon>Eukaryota</taxon>
        <taxon>Fungi</taxon>
        <taxon>Dikarya</taxon>
        <taxon>Ascomycota</taxon>
        <taxon>Pezizomycotina</taxon>
        <taxon>Sordariomycetes</taxon>
        <taxon>Sordariomycetidae</taxon>
        <taxon>Sordariales</taxon>
        <taxon>Podosporaceae</taxon>
        <taxon>Podospora</taxon>
        <taxon>Podospora anserina</taxon>
    </lineage>
</organism>
<proteinExistence type="predicted"/>
<reference evidence="3" key="4">
    <citation type="submission" date="2015-04" db="EMBL/GenBank/DDBJ databases">
        <title>Maintaining two mating types: Structure of the mating type locus and its role in heterokaryosis in Podospora anserina.</title>
        <authorList>
            <person name="Grognet P."/>
            <person name="Bidard F."/>
            <person name="Kuchly C."/>
            <person name="Chan Ho Tong L."/>
            <person name="Coppin E."/>
            <person name="Ait Benkhali J."/>
            <person name="Couloux A."/>
            <person name="Wincker P."/>
            <person name="Debuchy R."/>
            <person name="Silar P."/>
        </authorList>
    </citation>
    <scope>NUCLEOTIDE SEQUENCE</scope>
</reference>
<dbReference type="GeneID" id="11176471"/>
<feature type="region of interest" description="Disordered" evidence="1">
    <location>
        <begin position="1"/>
        <end position="280"/>
    </location>
</feature>
<dbReference type="KEGG" id="pan:PODANS72p182"/>
<reference evidence="2" key="2">
    <citation type="submission" date="2008-07" db="EMBL/GenBank/DDBJ databases">
        <authorList>
            <person name="Genoscope - CEA"/>
        </authorList>
    </citation>
    <scope>NUCLEOTIDE SEQUENCE</scope>
    <source>
        <strain evidence="2">S mat+</strain>
    </source>
</reference>
<keyword evidence="4" id="KW-1185">Reference proteome</keyword>
<reference evidence="4" key="3">
    <citation type="journal article" date="2014" name="Genetics">
        <title>Maintaining two mating types: Structure of the mating type locus and its role in heterokaryosis in Podospora anserina.</title>
        <authorList>
            <person name="Grognet P."/>
            <person name="Bidard F."/>
            <person name="Kuchly C."/>
            <person name="Tong L.C.H."/>
            <person name="Coppin E."/>
            <person name="Benkhali J.A."/>
            <person name="Couloux A."/>
            <person name="Wincker P."/>
            <person name="Debuchy R."/>
            <person name="Silar P."/>
        </authorList>
    </citation>
    <scope>GENOME REANNOTATION</scope>
    <source>
        <strain evidence="4">S / ATCC MYA-4624 / DSM 980 / FGSC 10383</strain>
    </source>
</reference>
<sequence length="336" mass="35868">MAPKRNNNKAPKAPKAQKNHKTTSKVKKVQAPITTRVTRSRARESGEELVSLDMYASTRTRRKTTKTTVTNPTVDTPTVNSTAVTNTTVTTEIKVTPSKAPGTEEIKLNPPTKRKASTETPRDLESPPRKLARNGRAPKSPSNPKKTPTEKQVGQPPVTQKEPPVSRPMPPVTQKVPPVPQTPPPVTQTEVPATQTEKVTQVDPNSSTSSSGIGSVSVGSSNFASPAGSEKSDSTGGISSLNGGSNSEKNPSSPGFPDKPPSDSGSDPNPRNLDRAPFPAHTNGFLTALVSLLEIADNVRGLKQTIDETPGVSPNWADSERYSRYSSSTESSLYRF</sequence>
<evidence type="ECO:0000313" key="2">
    <source>
        <dbReference type="EMBL" id="CAP65481.1"/>
    </source>
</evidence>
<dbReference type="EMBL" id="CU633872">
    <property type="protein sequence ID" value="CAP65481.1"/>
    <property type="molecule type" value="Genomic_DNA"/>
</dbReference>
<dbReference type="Proteomes" id="UP000001197">
    <property type="component" value="Chromosome 6"/>
</dbReference>
<feature type="compositionally biased region" description="Low complexity" evidence="1">
    <location>
        <begin position="187"/>
        <end position="196"/>
    </location>
</feature>
<dbReference type="VEuPathDB" id="FungiDB:PODANS_6_9793"/>
<dbReference type="HOGENOM" id="CLU_826729_0_0_1"/>
<feature type="compositionally biased region" description="Basic and acidic residues" evidence="1">
    <location>
        <begin position="116"/>
        <end position="128"/>
    </location>
</feature>
<feature type="compositionally biased region" description="Low complexity" evidence="1">
    <location>
        <begin position="1"/>
        <end position="14"/>
    </location>
</feature>
<dbReference type="EMBL" id="FO904941">
    <property type="protein sequence ID" value="CDP31476.1"/>
    <property type="molecule type" value="Genomic_DNA"/>
</dbReference>
<dbReference type="RefSeq" id="XP_003437396.1">
    <property type="nucleotide sequence ID" value="XM_003437348.1"/>
</dbReference>
<evidence type="ECO:0000313" key="3">
    <source>
        <dbReference type="EMBL" id="CDP31476.1"/>
    </source>
</evidence>
<feature type="compositionally biased region" description="Low complexity" evidence="1">
    <location>
        <begin position="234"/>
        <end position="270"/>
    </location>
</feature>
<feature type="compositionally biased region" description="Low complexity" evidence="1">
    <location>
        <begin position="206"/>
        <end position="221"/>
    </location>
</feature>
<evidence type="ECO:0000256" key="1">
    <source>
        <dbReference type="SAM" id="MobiDB-lite"/>
    </source>
</evidence>
<protein>
    <submittedName>
        <fullName evidence="2">Podospora anserina S mat+ genomic DNA chromosome 6, supercontig 4</fullName>
    </submittedName>
</protein>
<feature type="compositionally biased region" description="Pro residues" evidence="1">
    <location>
        <begin position="165"/>
        <end position="186"/>
    </location>
</feature>
<reference evidence="2 4" key="1">
    <citation type="journal article" date="2008" name="Genome Biol.">
        <title>The genome sequence of the model ascomycete fungus Podospora anserina.</title>
        <authorList>
            <person name="Espagne E."/>
            <person name="Lespinet O."/>
            <person name="Malagnac F."/>
            <person name="Da Silva C."/>
            <person name="Jaillon O."/>
            <person name="Porcel B.M."/>
            <person name="Couloux A."/>
            <person name="Aury J.-M."/>
            <person name="Segurens B."/>
            <person name="Poulain J."/>
            <person name="Anthouard V."/>
            <person name="Grossetete S."/>
            <person name="Khalili H."/>
            <person name="Coppin E."/>
            <person name="Dequard-Chablat M."/>
            <person name="Picard M."/>
            <person name="Contamine V."/>
            <person name="Arnaise S."/>
            <person name="Bourdais A."/>
            <person name="Berteaux-Lecellier V."/>
            <person name="Gautheret D."/>
            <person name="de Vries R.P."/>
            <person name="Battaglia E."/>
            <person name="Coutinho P.M."/>
            <person name="Danchin E.G.J."/>
            <person name="Henrissat B."/>
            <person name="El Khoury R."/>
            <person name="Sainsard-Chanet A."/>
            <person name="Boivin A."/>
            <person name="Pinan-Lucarre B."/>
            <person name="Sellem C.H."/>
            <person name="Debuchy R."/>
            <person name="Wincker P."/>
            <person name="Weissenbach J."/>
            <person name="Silar P."/>
        </authorList>
    </citation>
    <scope>NUCLEOTIDE SEQUENCE [LARGE SCALE GENOMIC DNA]</scope>
    <source>
        <strain evidence="4">S / ATCC MYA-4624 / DSM 980 / FGSC 10383</strain>
        <strain evidence="2">S mat+</strain>
    </source>
</reference>
<name>B2ANQ9_PODAN</name>
<accession>B2ANQ9</accession>
<feature type="compositionally biased region" description="Low complexity" evidence="1">
    <location>
        <begin position="66"/>
        <end position="96"/>
    </location>
</feature>